<evidence type="ECO:0000256" key="1">
    <source>
        <dbReference type="ARBA" id="ARBA00004611"/>
    </source>
</evidence>
<gene>
    <name evidence="12" type="primary">DAW1</name>
</gene>
<dbReference type="PROSITE" id="PS50082">
    <property type="entry name" value="WD_REPEATS_2"/>
    <property type="match status" value="5"/>
</dbReference>
<dbReference type="SUPFAM" id="SSF50978">
    <property type="entry name" value="WD40 repeat-like"/>
    <property type="match status" value="1"/>
</dbReference>
<evidence type="ECO:0000256" key="6">
    <source>
        <dbReference type="ARBA" id="ARBA00023069"/>
    </source>
</evidence>
<proteinExistence type="predicted"/>
<dbReference type="InterPro" id="IPR020472">
    <property type="entry name" value="WD40_PAC1"/>
</dbReference>
<dbReference type="Ensembl" id="ENSOTST00005054917.2">
    <property type="protein sequence ID" value="ENSOTSP00005050456.1"/>
    <property type="gene ID" value="ENSOTSG00005024408.2"/>
</dbReference>
<keyword evidence="5" id="KW-0282">Flagellum</keyword>
<evidence type="ECO:0000256" key="5">
    <source>
        <dbReference type="ARBA" id="ARBA00022846"/>
    </source>
</evidence>
<dbReference type="InterPro" id="IPR015943">
    <property type="entry name" value="WD40/YVTN_repeat-like_dom_sf"/>
</dbReference>
<evidence type="ECO:0000256" key="8">
    <source>
        <dbReference type="ARBA" id="ARBA00023273"/>
    </source>
</evidence>
<evidence type="ECO:0000256" key="11">
    <source>
        <dbReference type="PROSITE-ProRule" id="PRU00221"/>
    </source>
</evidence>
<dbReference type="PANTHER" id="PTHR19848:SF8">
    <property type="entry name" value="F-BOX AND WD REPEAT DOMAIN CONTAINING 7"/>
    <property type="match status" value="1"/>
</dbReference>
<evidence type="ECO:0000256" key="3">
    <source>
        <dbReference type="ARBA" id="ARBA00022574"/>
    </source>
</evidence>
<keyword evidence="7" id="KW-0206">Cytoskeleton</keyword>
<dbReference type="SMART" id="SM00320">
    <property type="entry name" value="WD40"/>
    <property type="match status" value="5"/>
</dbReference>
<sequence length="310" mass="34505">MKLKRFLLRYYPPGIILEYEKGGALKTKSIDLLDLSPETDTEELISAIRKSEPLITASRVDQVKLLIVRLQEKLGQQDNRRFCLFKALQAHILPLTNVAFNKSGSSFITGSYDRTCKIWDTASGEELHTLEGHRNVVYAIAFNNPYGRVHTLIGHRGEISSVQFNWDCSLIITGSMDKSCRVWEAASGKCMATLAGHEDEVLDVCFDYTGQLIATASADGTARVYSAVSYQCISRLESHEGEISKICFNAQGSRVLTASADKTARLWDVQSGVCLQVLEGHTDEIFSSAFNYEGDTIITGSKDNTCRIWR</sequence>
<evidence type="ECO:0000313" key="12">
    <source>
        <dbReference type="Ensembl" id="ENSOTSP00005050456.1"/>
    </source>
</evidence>
<feature type="repeat" description="WD" evidence="11">
    <location>
        <begin position="194"/>
        <end position="235"/>
    </location>
</feature>
<dbReference type="InterPro" id="IPR036322">
    <property type="entry name" value="WD40_repeat_dom_sf"/>
</dbReference>
<feature type="repeat" description="WD" evidence="11">
    <location>
        <begin position="152"/>
        <end position="193"/>
    </location>
</feature>
<dbReference type="InterPro" id="IPR019775">
    <property type="entry name" value="WD40_repeat_CS"/>
</dbReference>
<evidence type="ECO:0000313" key="13">
    <source>
        <dbReference type="Proteomes" id="UP000694402"/>
    </source>
</evidence>
<keyword evidence="4" id="KW-0677">Repeat</keyword>
<dbReference type="GO" id="GO:0070286">
    <property type="term" value="P:axonemal dynein complex assembly"/>
    <property type="evidence" value="ECO:0007669"/>
    <property type="project" value="UniProtKB-ARBA"/>
</dbReference>
<feature type="repeat" description="WD" evidence="11">
    <location>
        <begin position="88"/>
        <end position="129"/>
    </location>
</feature>
<dbReference type="FunFam" id="2.130.10.10:FF:000250">
    <property type="entry name" value="Dynein assembly factor with WDR repeat domains 1"/>
    <property type="match status" value="1"/>
</dbReference>
<protein>
    <recommendedName>
        <fullName evidence="10">Dynein assembly factor with WD repeat domains 1</fullName>
    </recommendedName>
</protein>
<accession>A0A8C8GIQ7</accession>
<feature type="repeat" description="WD" evidence="11">
    <location>
        <begin position="236"/>
        <end position="277"/>
    </location>
</feature>
<comment type="subcellular location">
    <subcellularLocation>
        <location evidence="1">Cytoplasm</location>
        <location evidence="1">Cytoskeleton</location>
        <location evidence="1">Flagellum axoneme</location>
    </subcellularLocation>
    <subcellularLocation>
        <location evidence="9">Cytoplasm</location>
        <location evidence="9">Cytoskeleton</location>
        <location evidence="9">Flagellum basal body</location>
    </subcellularLocation>
</comment>
<keyword evidence="2" id="KW-0963">Cytoplasm</keyword>
<keyword evidence="6" id="KW-0969">Cilium</keyword>
<evidence type="ECO:0000256" key="7">
    <source>
        <dbReference type="ARBA" id="ARBA00023212"/>
    </source>
</evidence>
<name>A0A8C8GIQ7_ONCTS</name>
<keyword evidence="3 11" id="KW-0853">WD repeat</keyword>
<dbReference type="PROSITE" id="PS50294">
    <property type="entry name" value="WD_REPEATS_REGION"/>
    <property type="match status" value="5"/>
</dbReference>
<evidence type="ECO:0000256" key="2">
    <source>
        <dbReference type="ARBA" id="ARBA00022490"/>
    </source>
</evidence>
<keyword evidence="8" id="KW-0966">Cell projection</keyword>
<keyword evidence="13" id="KW-1185">Reference proteome</keyword>
<dbReference type="PROSITE" id="PS00678">
    <property type="entry name" value="WD_REPEATS_1"/>
    <property type="match status" value="2"/>
</dbReference>
<evidence type="ECO:0000256" key="4">
    <source>
        <dbReference type="ARBA" id="ARBA00022737"/>
    </source>
</evidence>
<dbReference type="Pfam" id="PF00400">
    <property type="entry name" value="WD40"/>
    <property type="match status" value="5"/>
</dbReference>
<dbReference type="InterPro" id="IPR001680">
    <property type="entry name" value="WD40_rpt"/>
</dbReference>
<feature type="repeat" description="WD" evidence="11">
    <location>
        <begin position="278"/>
        <end position="310"/>
    </location>
</feature>
<organism evidence="12 13">
    <name type="scientific">Oncorhynchus tshawytscha</name>
    <name type="common">Chinook salmon</name>
    <name type="synonym">Salmo tshawytscha</name>
    <dbReference type="NCBI Taxonomy" id="74940"/>
    <lineage>
        <taxon>Eukaryota</taxon>
        <taxon>Metazoa</taxon>
        <taxon>Chordata</taxon>
        <taxon>Craniata</taxon>
        <taxon>Vertebrata</taxon>
        <taxon>Euteleostomi</taxon>
        <taxon>Actinopterygii</taxon>
        <taxon>Neopterygii</taxon>
        <taxon>Teleostei</taxon>
        <taxon>Protacanthopterygii</taxon>
        <taxon>Salmoniformes</taxon>
        <taxon>Salmonidae</taxon>
        <taxon>Salmoninae</taxon>
        <taxon>Oncorhynchus</taxon>
    </lineage>
</organism>
<dbReference type="AlphaFoldDB" id="A0A8C8GIQ7"/>
<reference evidence="12" key="2">
    <citation type="submission" date="2025-09" db="UniProtKB">
        <authorList>
            <consortium name="Ensembl"/>
        </authorList>
    </citation>
    <scope>IDENTIFICATION</scope>
</reference>
<dbReference type="GeneTree" id="ENSGT00940000162537"/>
<reference evidence="12" key="1">
    <citation type="submission" date="2025-08" db="UniProtKB">
        <authorList>
            <consortium name="Ensembl"/>
        </authorList>
    </citation>
    <scope>IDENTIFICATION</scope>
</reference>
<dbReference type="CDD" id="cd00200">
    <property type="entry name" value="WD40"/>
    <property type="match status" value="1"/>
</dbReference>
<dbReference type="PANTHER" id="PTHR19848">
    <property type="entry name" value="WD40 REPEAT PROTEIN"/>
    <property type="match status" value="1"/>
</dbReference>
<evidence type="ECO:0000256" key="9">
    <source>
        <dbReference type="ARBA" id="ARBA00037841"/>
    </source>
</evidence>
<dbReference type="Gene3D" id="2.130.10.10">
    <property type="entry name" value="YVTN repeat-like/Quinoprotein amine dehydrogenase"/>
    <property type="match status" value="3"/>
</dbReference>
<evidence type="ECO:0000256" key="10">
    <source>
        <dbReference type="ARBA" id="ARBA00069109"/>
    </source>
</evidence>
<dbReference type="Proteomes" id="UP000694402">
    <property type="component" value="Unassembled WGS sequence"/>
</dbReference>
<dbReference type="PRINTS" id="PR00320">
    <property type="entry name" value="GPROTEINBRPT"/>
</dbReference>